<evidence type="ECO:0000256" key="3">
    <source>
        <dbReference type="ARBA" id="ARBA00023163"/>
    </source>
</evidence>
<dbReference type="SUPFAM" id="SSF53850">
    <property type="entry name" value="Periplasmic binding protein-like II"/>
    <property type="match status" value="1"/>
</dbReference>
<dbReference type="EMBL" id="JBBUKT010000016">
    <property type="protein sequence ID" value="MEK7954120.1"/>
    <property type="molecule type" value="Genomic_DNA"/>
</dbReference>
<dbReference type="PANTHER" id="PTHR30126:SF91">
    <property type="entry name" value="LYSR FAMILY TRANSCRIPTIONAL REGULATOR"/>
    <property type="match status" value="1"/>
</dbReference>
<evidence type="ECO:0000313" key="6">
    <source>
        <dbReference type="Proteomes" id="UP001371305"/>
    </source>
</evidence>
<keyword evidence="2" id="KW-0805">Transcription regulation</keyword>
<evidence type="ECO:0000259" key="4">
    <source>
        <dbReference type="PROSITE" id="PS50931"/>
    </source>
</evidence>
<evidence type="ECO:0000256" key="1">
    <source>
        <dbReference type="ARBA" id="ARBA00009437"/>
    </source>
</evidence>
<dbReference type="Proteomes" id="UP001371305">
    <property type="component" value="Unassembled WGS sequence"/>
</dbReference>
<dbReference type="PROSITE" id="PS50931">
    <property type="entry name" value="HTH_LYSR"/>
    <property type="match status" value="1"/>
</dbReference>
<reference evidence="5 6" key="1">
    <citation type="submission" date="2024-04" db="EMBL/GenBank/DDBJ databases">
        <title>Luteolibacter sp. isolated from soil.</title>
        <authorList>
            <person name="An J."/>
        </authorList>
    </citation>
    <scope>NUCLEOTIDE SEQUENCE [LARGE SCALE GENOMIC DNA]</scope>
    <source>
        <strain evidence="5 6">Y139</strain>
    </source>
</reference>
<protein>
    <submittedName>
        <fullName evidence="5">LysR family transcriptional regulator</fullName>
    </submittedName>
</protein>
<organism evidence="5 6">
    <name type="scientific">Luteolibacter soli</name>
    <dbReference type="NCBI Taxonomy" id="3135280"/>
    <lineage>
        <taxon>Bacteria</taxon>
        <taxon>Pseudomonadati</taxon>
        <taxon>Verrucomicrobiota</taxon>
        <taxon>Verrucomicrobiia</taxon>
        <taxon>Verrucomicrobiales</taxon>
        <taxon>Verrucomicrobiaceae</taxon>
        <taxon>Luteolibacter</taxon>
    </lineage>
</organism>
<comment type="caution">
    <text evidence="5">The sequence shown here is derived from an EMBL/GenBank/DDBJ whole genome shotgun (WGS) entry which is preliminary data.</text>
</comment>
<feature type="domain" description="HTH lysR-type" evidence="4">
    <location>
        <begin position="3"/>
        <end position="61"/>
    </location>
</feature>
<dbReference type="InterPro" id="IPR036388">
    <property type="entry name" value="WH-like_DNA-bd_sf"/>
</dbReference>
<dbReference type="PANTHER" id="PTHR30126">
    <property type="entry name" value="HTH-TYPE TRANSCRIPTIONAL REGULATOR"/>
    <property type="match status" value="1"/>
</dbReference>
<accession>A0ABU9B5H4</accession>
<dbReference type="SUPFAM" id="SSF46785">
    <property type="entry name" value="Winged helix' DNA-binding domain"/>
    <property type="match status" value="1"/>
</dbReference>
<keyword evidence="6" id="KW-1185">Reference proteome</keyword>
<dbReference type="Pfam" id="PF00126">
    <property type="entry name" value="HTH_1"/>
    <property type="match status" value="1"/>
</dbReference>
<evidence type="ECO:0000313" key="5">
    <source>
        <dbReference type="EMBL" id="MEK7954120.1"/>
    </source>
</evidence>
<evidence type="ECO:0000256" key="2">
    <source>
        <dbReference type="ARBA" id="ARBA00023015"/>
    </source>
</evidence>
<dbReference type="InterPro" id="IPR036390">
    <property type="entry name" value="WH_DNA-bd_sf"/>
</dbReference>
<dbReference type="RefSeq" id="WP_341407888.1">
    <property type="nucleotide sequence ID" value="NZ_JBBUKT010000016.1"/>
</dbReference>
<gene>
    <name evidence="5" type="ORF">WKV53_26625</name>
</gene>
<name>A0ABU9B5H4_9BACT</name>
<keyword evidence="3" id="KW-0804">Transcription</keyword>
<dbReference type="InterPro" id="IPR000847">
    <property type="entry name" value="LysR_HTH_N"/>
</dbReference>
<proteinExistence type="inferred from homology"/>
<sequence length="307" mass="34650">MHFDPEQLRVFSALMIEGSTSRASLELRTSRSNVRRIWQNLEEQLGEPLFVTRDNGDTEPTTAARRLEREMTSLLEEVRRFEASVRKIHMNGRVLRLGADRNLFNTGHFGRVFNTLRHDPRFRISFLEVGAADGKAALEAGSCDLLFSIEGVPGRRLESRELPPMSLDVACSRDRHDSSPVQPEELANLSWSLATITEKPRALDTLRHIRKSGGGEGQLCTQHHFMRWAEDTKSAEAEAMVCVRPVSFHRLSQVMFLPLGLEAGYPMNVSYLKQHPYEFLETMVGQVDRALQSPLPTPPDGLRSGQS</sequence>
<dbReference type="Gene3D" id="1.10.10.10">
    <property type="entry name" value="Winged helix-like DNA-binding domain superfamily/Winged helix DNA-binding domain"/>
    <property type="match status" value="1"/>
</dbReference>
<comment type="similarity">
    <text evidence="1">Belongs to the LysR transcriptional regulatory family.</text>
</comment>